<organism evidence="3">
    <name type="scientific">uncultured delta proteobacterium</name>
    <dbReference type="NCBI Taxonomy" id="34034"/>
    <lineage>
        <taxon>Bacteria</taxon>
        <taxon>Deltaproteobacteria</taxon>
        <taxon>environmental samples</taxon>
    </lineage>
</organism>
<dbReference type="SMART" id="SM01204">
    <property type="entry name" value="FIST_C"/>
    <property type="match status" value="1"/>
</dbReference>
<feature type="domain" description="FIST C-domain" evidence="2">
    <location>
        <begin position="227"/>
        <end position="371"/>
    </location>
</feature>
<dbReference type="SMART" id="SM00897">
    <property type="entry name" value="FIST"/>
    <property type="match status" value="1"/>
</dbReference>
<protein>
    <recommendedName>
        <fullName evidence="4">FIST C-domain domain-containing protein</fullName>
    </recommendedName>
</protein>
<dbReference type="AlphaFoldDB" id="A0A212J8K0"/>
<dbReference type="InterPro" id="IPR019494">
    <property type="entry name" value="FIST_C"/>
</dbReference>
<dbReference type="Pfam" id="PF10442">
    <property type="entry name" value="FIST_C"/>
    <property type="match status" value="1"/>
</dbReference>
<evidence type="ECO:0000259" key="1">
    <source>
        <dbReference type="SMART" id="SM00897"/>
    </source>
</evidence>
<dbReference type="Pfam" id="PF08495">
    <property type="entry name" value="FIST"/>
    <property type="match status" value="1"/>
</dbReference>
<reference evidence="3" key="1">
    <citation type="submission" date="2016-04" db="EMBL/GenBank/DDBJ databases">
        <authorList>
            <person name="Evans L.H."/>
            <person name="Alamgir A."/>
            <person name="Owens N."/>
            <person name="Weber N.D."/>
            <person name="Virtaneva K."/>
            <person name="Barbian K."/>
            <person name="Babar A."/>
            <person name="Rosenke K."/>
        </authorList>
    </citation>
    <scope>NUCLEOTIDE SEQUENCE</scope>
    <source>
        <strain evidence="3">86</strain>
    </source>
</reference>
<evidence type="ECO:0008006" key="4">
    <source>
        <dbReference type="Google" id="ProtNLM"/>
    </source>
</evidence>
<evidence type="ECO:0000313" key="3">
    <source>
        <dbReference type="EMBL" id="SBV95772.1"/>
    </source>
</evidence>
<evidence type="ECO:0000259" key="2">
    <source>
        <dbReference type="SMART" id="SM01204"/>
    </source>
</evidence>
<name>A0A212J8K0_9DELT</name>
<dbReference type="EMBL" id="FLUQ01000001">
    <property type="protein sequence ID" value="SBV95772.1"/>
    <property type="molecule type" value="Genomic_DNA"/>
</dbReference>
<dbReference type="PANTHER" id="PTHR40252:SF2">
    <property type="entry name" value="BLR0328 PROTEIN"/>
    <property type="match status" value="1"/>
</dbReference>
<dbReference type="InterPro" id="IPR013702">
    <property type="entry name" value="FIST_domain_N"/>
</dbReference>
<sequence>MRSYTVTCPDVFDAEDAAAYLAEQLAGFSLCANSCALVITEPEEECLECLALLSKKRPDIPFIGATSLAQLSPKGYSRLGITMLVLTADDCWFGLAGAEHLDVDGAGKIKKAYAEALAALDGKQPEGAFVFSSLTDAYTEQDKLTLLDELIGHKPIIGGIASDEFKFAEKKVFVNGRVLSDGYAVILIAGKFKPVVAVGGVPNKGLPRYRITGSDGPVLKSIDDIPILEFLQKHEVNINSSEGLLFAPFSAVQGDSDENGQPICRPLIHLDKENGTALSYVNMPQGSMVSFQIISADDLKRTVEDAAKKVMDTIAATSDDYTYSSVFCVTCAGRHVVLAFEREYEADIAKKYFGGSMQYAGFYAFTEIGPTRIDDDGYASNHSHNLSVIFCAF</sequence>
<accession>A0A212J8K0</accession>
<gene>
    <name evidence="3" type="ORF">KL86DPRO_10928</name>
</gene>
<feature type="domain" description="FIST" evidence="1">
    <location>
        <begin position="32"/>
        <end position="226"/>
    </location>
</feature>
<dbReference type="PANTHER" id="PTHR40252">
    <property type="entry name" value="BLR0328 PROTEIN"/>
    <property type="match status" value="1"/>
</dbReference>
<proteinExistence type="predicted"/>